<dbReference type="Gene3D" id="1.10.10.60">
    <property type="entry name" value="Homeodomain-like"/>
    <property type="match status" value="1"/>
</dbReference>
<feature type="domain" description="HTH tetR-type" evidence="6">
    <location>
        <begin position="4"/>
        <end position="64"/>
    </location>
</feature>
<dbReference type="SUPFAM" id="SSF46689">
    <property type="entry name" value="Homeodomain-like"/>
    <property type="match status" value="1"/>
</dbReference>
<dbReference type="Proteomes" id="UP001373496">
    <property type="component" value="Unassembled WGS sequence"/>
</dbReference>
<evidence type="ECO:0000256" key="4">
    <source>
        <dbReference type="ARBA" id="ARBA00023163"/>
    </source>
</evidence>
<dbReference type="InterPro" id="IPR041490">
    <property type="entry name" value="KstR2_TetR_C"/>
</dbReference>
<comment type="caution">
    <text evidence="7">The sequence shown here is derived from an EMBL/GenBank/DDBJ whole genome shotgun (WGS) entry which is preliminary data.</text>
</comment>
<keyword evidence="2" id="KW-0805">Transcription regulation</keyword>
<dbReference type="PRINTS" id="PR00455">
    <property type="entry name" value="HTHTETR"/>
</dbReference>
<evidence type="ECO:0000256" key="3">
    <source>
        <dbReference type="ARBA" id="ARBA00023125"/>
    </source>
</evidence>
<evidence type="ECO:0000256" key="2">
    <source>
        <dbReference type="ARBA" id="ARBA00023015"/>
    </source>
</evidence>
<gene>
    <name evidence="7" type="ORF">UXQ13_20000</name>
</gene>
<dbReference type="SUPFAM" id="SSF48498">
    <property type="entry name" value="Tetracyclin repressor-like, C-terminal domain"/>
    <property type="match status" value="1"/>
</dbReference>
<evidence type="ECO:0000256" key="5">
    <source>
        <dbReference type="PROSITE-ProRule" id="PRU00335"/>
    </source>
</evidence>
<protein>
    <submittedName>
        <fullName evidence="7">TetR/AcrR family transcriptional regulator</fullName>
    </submittedName>
</protein>
<proteinExistence type="predicted"/>
<keyword evidence="1" id="KW-0678">Repressor</keyword>
<name>A0ABU8EBL5_9ACTN</name>
<sequence>MPRPSRWPEVMAAAAKVFRAKGYHAATLEDVADEVGMLKGSLYNYITSKEELLFAVVRPPAEQLLEQTRALVAAEGTAPGKVVAIARVHAGVLAEHFVYAAVYVHEIAGMGRYPEWAAMDHEYVELVRAVLAAGVAEGSLRDDLDVRTAGHVLIGSLNWLTRWWDPDGPASAEEMADRVSATFLDGSRSRPAR</sequence>
<feature type="DNA-binding region" description="H-T-H motif" evidence="5">
    <location>
        <begin position="27"/>
        <end position="46"/>
    </location>
</feature>
<dbReference type="RefSeq" id="WP_225235112.1">
    <property type="nucleotide sequence ID" value="NZ_JBAPLV010000028.1"/>
</dbReference>
<dbReference type="PANTHER" id="PTHR30055:SF175">
    <property type="entry name" value="HTH-TYPE TRANSCRIPTIONAL REPRESSOR KSTR2"/>
    <property type="match status" value="1"/>
</dbReference>
<reference evidence="7 8" key="1">
    <citation type="submission" date="2024-03" db="EMBL/GenBank/DDBJ databases">
        <title>Draft genome sequence of Klenkia terrae.</title>
        <authorList>
            <person name="Duangmal K."/>
            <person name="Chantavorakit T."/>
        </authorList>
    </citation>
    <scope>NUCLEOTIDE SEQUENCE [LARGE SCALE GENOMIC DNA]</scope>
    <source>
        <strain evidence="7 8">JCM 17786</strain>
    </source>
</reference>
<evidence type="ECO:0000256" key="1">
    <source>
        <dbReference type="ARBA" id="ARBA00022491"/>
    </source>
</evidence>
<evidence type="ECO:0000313" key="7">
    <source>
        <dbReference type="EMBL" id="MEI4280768.1"/>
    </source>
</evidence>
<accession>A0ABU8EBL5</accession>
<dbReference type="InterPro" id="IPR036271">
    <property type="entry name" value="Tet_transcr_reg_TetR-rel_C_sf"/>
</dbReference>
<organism evidence="7 8">
    <name type="scientific">Klenkia terrae</name>
    <dbReference type="NCBI Taxonomy" id="1052259"/>
    <lineage>
        <taxon>Bacteria</taxon>
        <taxon>Bacillati</taxon>
        <taxon>Actinomycetota</taxon>
        <taxon>Actinomycetes</taxon>
        <taxon>Geodermatophilales</taxon>
        <taxon>Geodermatophilaceae</taxon>
        <taxon>Klenkia</taxon>
    </lineage>
</organism>
<dbReference type="InterPro" id="IPR009057">
    <property type="entry name" value="Homeodomain-like_sf"/>
</dbReference>
<dbReference type="Pfam" id="PF17932">
    <property type="entry name" value="TetR_C_24"/>
    <property type="match status" value="1"/>
</dbReference>
<keyword evidence="4" id="KW-0804">Transcription</keyword>
<dbReference type="PROSITE" id="PS50977">
    <property type="entry name" value="HTH_TETR_2"/>
    <property type="match status" value="1"/>
</dbReference>
<dbReference type="InterPro" id="IPR050109">
    <property type="entry name" value="HTH-type_TetR-like_transc_reg"/>
</dbReference>
<keyword evidence="8" id="KW-1185">Reference proteome</keyword>
<dbReference type="PANTHER" id="PTHR30055">
    <property type="entry name" value="HTH-TYPE TRANSCRIPTIONAL REGULATOR RUTR"/>
    <property type="match status" value="1"/>
</dbReference>
<evidence type="ECO:0000313" key="8">
    <source>
        <dbReference type="Proteomes" id="UP001373496"/>
    </source>
</evidence>
<keyword evidence="3 5" id="KW-0238">DNA-binding</keyword>
<dbReference type="Gene3D" id="1.10.357.10">
    <property type="entry name" value="Tetracycline Repressor, domain 2"/>
    <property type="match status" value="1"/>
</dbReference>
<dbReference type="InterPro" id="IPR001647">
    <property type="entry name" value="HTH_TetR"/>
</dbReference>
<dbReference type="Pfam" id="PF00440">
    <property type="entry name" value="TetR_N"/>
    <property type="match status" value="1"/>
</dbReference>
<dbReference type="EMBL" id="JBAPLV010000028">
    <property type="protein sequence ID" value="MEI4280768.1"/>
    <property type="molecule type" value="Genomic_DNA"/>
</dbReference>
<evidence type="ECO:0000259" key="6">
    <source>
        <dbReference type="PROSITE" id="PS50977"/>
    </source>
</evidence>